<dbReference type="GO" id="GO:0003677">
    <property type="term" value="F:DNA binding"/>
    <property type="evidence" value="ECO:0007669"/>
    <property type="project" value="InterPro"/>
</dbReference>
<protein>
    <submittedName>
        <fullName evidence="1">Uncharacterized protein</fullName>
    </submittedName>
</protein>
<evidence type="ECO:0000313" key="2">
    <source>
        <dbReference type="Proteomes" id="UP000219636"/>
    </source>
</evidence>
<dbReference type="SUPFAM" id="SSF47413">
    <property type="entry name" value="lambda repressor-like DNA-binding domains"/>
    <property type="match status" value="1"/>
</dbReference>
<keyword evidence="2" id="KW-1185">Reference proteome</keyword>
<reference evidence="2" key="1">
    <citation type="submission" date="2017-08" db="EMBL/GenBank/DDBJ databases">
        <authorList>
            <person name="Varghese N."/>
            <person name="Submissions S."/>
        </authorList>
    </citation>
    <scope>NUCLEOTIDE SEQUENCE [LARGE SCALE GENOMIC DNA]</scope>
    <source>
        <strain evidence="2">JC22</strain>
    </source>
</reference>
<name>A0A285TU10_9BACL</name>
<dbReference type="InterPro" id="IPR010982">
    <property type="entry name" value="Lambda_DNA-bd_dom_sf"/>
</dbReference>
<evidence type="ECO:0000313" key="1">
    <source>
        <dbReference type="EMBL" id="SOC27603.1"/>
    </source>
</evidence>
<dbReference type="Proteomes" id="UP000219636">
    <property type="component" value="Unassembled WGS sequence"/>
</dbReference>
<dbReference type="RefSeq" id="WP_097075393.1">
    <property type="nucleotide sequence ID" value="NZ_OBMQ01000024.1"/>
</dbReference>
<dbReference type="EMBL" id="OBMQ01000024">
    <property type="protein sequence ID" value="SOC27603.1"/>
    <property type="molecule type" value="Genomic_DNA"/>
</dbReference>
<dbReference type="AlphaFoldDB" id="A0A285TU10"/>
<gene>
    <name evidence="1" type="ORF">SAMN05880501_12414</name>
</gene>
<proteinExistence type="predicted"/>
<accession>A0A285TU10</accession>
<dbReference type="OrthoDB" id="9899875at2"/>
<sequence>MVTVLEKFLLEKDISYQFIATKIHYTRPYITQVVKGQRKLNSELISKLKTVDDDLSNLLEVLGDRVQYELSPQLLLMVLLHCGKINFDSLVGLFPNEQLDEAINGLEETRKYYTGKKDVESRIQADLLDVKIKKLEEYKHISKLKVKQVEQENRLATNSELLKKKSTIAAEIIDLYFDGEEDYMVDIGPAQRFKENLIEEIGIDLEEILIEHLQNEGFSADEVDLVDGEVIEIIVDEIQKLIKTTEYHELDEEAFLHFRSEYLNLNKLF</sequence>
<organism evidence="1 2">
    <name type="scientific">Ureibacillus xyleni</name>
    <dbReference type="NCBI Taxonomy" id="614648"/>
    <lineage>
        <taxon>Bacteria</taxon>
        <taxon>Bacillati</taxon>
        <taxon>Bacillota</taxon>
        <taxon>Bacilli</taxon>
        <taxon>Bacillales</taxon>
        <taxon>Caryophanaceae</taxon>
        <taxon>Ureibacillus</taxon>
    </lineage>
</organism>